<reference evidence="2" key="1">
    <citation type="submission" date="2017-10" db="EMBL/GenBank/DDBJ databases">
        <title>Rapid genome shrinkage in a self-fertile nematode reveals novel sperm competition proteins.</title>
        <authorList>
            <person name="Yin D."/>
            <person name="Schwarz E.M."/>
            <person name="Thomas C.G."/>
            <person name="Felde R.L."/>
            <person name="Korf I.F."/>
            <person name="Cutter A.D."/>
            <person name="Schartner C.M."/>
            <person name="Ralston E.J."/>
            <person name="Meyer B.J."/>
            <person name="Haag E.S."/>
        </authorList>
    </citation>
    <scope>NUCLEOTIDE SEQUENCE [LARGE SCALE GENOMIC DNA]</scope>
    <source>
        <strain evidence="2">JU1422</strain>
    </source>
</reference>
<organism evidence="1 2">
    <name type="scientific">Caenorhabditis nigoni</name>
    <dbReference type="NCBI Taxonomy" id="1611254"/>
    <lineage>
        <taxon>Eukaryota</taxon>
        <taxon>Metazoa</taxon>
        <taxon>Ecdysozoa</taxon>
        <taxon>Nematoda</taxon>
        <taxon>Chromadorea</taxon>
        <taxon>Rhabditida</taxon>
        <taxon>Rhabditina</taxon>
        <taxon>Rhabditomorpha</taxon>
        <taxon>Rhabditoidea</taxon>
        <taxon>Rhabditidae</taxon>
        <taxon>Peloderinae</taxon>
        <taxon>Caenorhabditis</taxon>
    </lineage>
</organism>
<sequence length="73" mass="8667">MGIFWNFWNSQSISSLIPIKTKKKFKKNSFIEKKRHRNVKVVSGGRRPSLSFLVHLPVKAREIRTFIDFQCFL</sequence>
<accession>A0A2G5TCZ8</accession>
<gene>
    <name evidence="1" type="primary">Cnig_chr_V.g18052</name>
    <name evidence="1" type="ORF">B9Z55_018052</name>
</gene>
<dbReference type="Proteomes" id="UP000230233">
    <property type="component" value="Chromosome V"/>
</dbReference>
<evidence type="ECO:0000313" key="1">
    <source>
        <dbReference type="EMBL" id="PIC24916.1"/>
    </source>
</evidence>
<proteinExistence type="predicted"/>
<name>A0A2G5TCZ8_9PELO</name>
<keyword evidence="2" id="KW-1185">Reference proteome</keyword>
<protein>
    <submittedName>
        <fullName evidence="1">Uncharacterized protein</fullName>
    </submittedName>
</protein>
<evidence type="ECO:0000313" key="2">
    <source>
        <dbReference type="Proteomes" id="UP000230233"/>
    </source>
</evidence>
<comment type="caution">
    <text evidence="1">The sequence shown here is derived from an EMBL/GenBank/DDBJ whole genome shotgun (WGS) entry which is preliminary data.</text>
</comment>
<dbReference type="EMBL" id="PDUG01000005">
    <property type="protein sequence ID" value="PIC24916.1"/>
    <property type="molecule type" value="Genomic_DNA"/>
</dbReference>
<dbReference type="AlphaFoldDB" id="A0A2G5TCZ8"/>